<proteinExistence type="predicted"/>
<protein>
    <submittedName>
        <fullName evidence="2">Uncharacterized protein</fullName>
    </submittedName>
</protein>
<reference evidence="2" key="1">
    <citation type="submission" date="2022-07" db="EMBL/GenBank/DDBJ databases">
        <title>Genome Sequence of Agrocybe chaxingu.</title>
        <authorList>
            <person name="Buettner E."/>
        </authorList>
    </citation>
    <scope>NUCLEOTIDE SEQUENCE</scope>
    <source>
        <strain evidence="2">MP-N11</strain>
    </source>
</reference>
<dbReference type="Proteomes" id="UP001148786">
    <property type="component" value="Unassembled WGS sequence"/>
</dbReference>
<gene>
    <name evidence="2" type="ORF">NLJ89_g195</name>
</gene>
<evidence type="ECO:0000256" key="1">
    <source>
        <dbReference type="SAM" id="SignalP"/>
    </source>
</evidence>
<keyword evidence="3" id="KW-1185">Reference proteome</keyword>
<organism evidence="2 3">
    <name type="scientific">Agrocybe chaxingu</name>
    <dbReference type="NCBI Taxonomy" id="84603"/>
    <lineage>
        <taxon>Eukaryota</taxon>
        <taxon>Fungi</taxon>
        <taxon>Dikarya</taxon>
        <taxon>Basidiomycota</taxon>
        <taxon>Agaricomycotina</taxon>
        <taxon>Agaricomycetes</taxon>
        <taxon>Agaricomycetidae</taxon>
        <taxon>Agaricales</taxon>
        <taxon>Agaricineae</taxon>
        <taxon>Strophariaceae</taxon>
        <taxon>Agrocybe</taxon>
    </lineage>
</organism>
<dbReference type="EMBL" id="JANKHO010000007">
    <property type="protein sequence ID" value="KAJ3517902.1"/>
    <property type="molecule type" value="Genomic_DNA"/>
</dbReference>
<comment type="caution">
    <text evidence="2">The sequence shown here is derived from an EMBL/GenBank/DDBJ whole genome shotgun (WGS) entry which is preliminary data.</text>
</comment>
<feature type="chain" id="PRO_5040878153" evidence="1">
    <location>
        <begin position="20"/>
        <end position="172"/>
    </location>
</feature>
<dbReference type="OrthoDB" id="2934406at2759"/>
<dbReference type="AlphaFoldDB" id="A0A9W8N2E9"/>
<evidence type="ECO:0000313" key="3">
    <source>
        <dbReference type="Proteomes" id="UP001148786"/>
    </source>
</evidence>
<accession>A0A9W8N2E9</accession>
<evidence type="ECO:0000313" key="2">
    <source>
        <dbReference type="EMBL" id="KAJ3517902.1"/>
    </source>
</evidence>
<name>A0A9W8N2E9_9AGAR</name>
<sequence>MTMKFLSLAIISLLPCIKASFPGSAFRIVYNTTLSLIPSTGHLAVFQTKSNPPGAFYTTVLPTIPDIGGYFTVAGLSGGVLHNACSNIGIAALVPPNPPINGLKYVLQWTPGLLSNLPEGSLVLPFQLGPAPTYDTIVNVDPQANPGTFKVVPFVAEASYVNSKCAMSVKDD</sequence>
<keyword evidence="1" id="KW-0732">Signal</keyword>
<feature type="signal peptide" evidence="1">
    <location>
        <begin position="1"/>
        <end position="19"/>
    </location>
</feature>